<dbReference type="EMBL" id="JBIAZU010000004">
    <property type="protein sequence ID" value="MFF5292112.1"/>
    <property type="molecule type" value="Genomic_DNA"/>
</dbReference>
<dbReference type="InterPro" id="IPR029069">
    <property type="entry name" value="HotDog_dom_sf"/>
</dbReference>
<dbReference type="InterPro" id="IPR049449">
    <property type="entry name" value="TesB_ACOT8-like_N"/>
</dbReference>
<protein>
    <submittedName>
        <fullName evidence="3">Thioesterase family protein</fullName>
    </submittedName>
</protein>
<reference evidence="3 4" key="1">
    <citation type="submission" date="2024-10" db="EMBL/GenBank/DDBJ databases">
        <title>The Natural Products Discovery Center: Release of the First 8490 Sequenced Strains for Exploring Actinobacteria Biosynthetic Diversity.</title>
        <authorList>
            <person name="Kalkreuter E."/>
            <person name="Kautsar S.A."/>
            <person name="Yang D."/>
            <person name="Bader C.D."/>
            <person name="Teijaro C.N."/>
            <person name="Fluegel L."/>
            <person name="Davis C.M."/>
            <person name="Simpson J.R."/>
            <person name="Lauterbach L."/>
            <person name="Steele A.D."/>
            <person name="Gui C."/>
            <person name="Meng S."/>
            <person name="Li G."/>
            <person name="Viehrig K."/>
            <person name="Ye F."/>
            <person name="Su P."/>
            <person name="Kiefer A.F."/>
            <person name="Nichols A."/>
            <person name="Cepeda A.J."/>
            <person name="Yan W."/>
            <person name="Fan B."/>
            <person name="Jiang Y."/>
            <person name="Adhikari A."/>
            <person name="Zheng C.-J."/>
            <person name="Schuster L."/>
            <person name="Cowan T.M."/>
            <person name="Smanski M.J."/>
            <person name="Chevrette M.G."/>
            <person name="De Carvalho L.P.S."/>
            <person name="Shen B."/>
        </authorList>
    </citation>
    <scope>NUCLEOTIDE SEQUENCE [LARGE SCALE GENOMIC DNA]</scope>
    <source>
        <strain evidence="3 4">NPDC000087</strain>
    </source>
</reference>
<keyword evidence="4" id="KW-1185">Reference proteome</keyword>
<dbReference type="SUPFAM" id="SSF54637">
    <property type="entry name" value="Thioesterase/thiol ester dehydrase-isomerase"/>
    <property type="match status" value="2"/>
</dbReference>
<dbReference type="Pfam" id="PF20789">
    <property type="entry name" value="4HBT_3C"/>
    <property type="match status" value="1"/>
</dbReference>
<dbReference type="InterPro" id="IPR052389">
    <property type="entry name" value="Sec_Metab_Biosynth-Assoc"/>
</dbReference>
<dbReference type="PANTHER" id="PTHR38110">
    <property type="entry name" value="CHROMOSOME 23, WHOLE GENOME SHOTGUN SEQUENCE"/>
    <property type="match status" value="1"/>
</dbReference>
<evidence type="ECO:0000313" key="3">
    <source>
        <dbReference type="EMBL" id="MFF5292112.1"/>
    </source>
</evidence>
<dbReference type="PANTHER" id="PTHR38110:SF1">
    <property type="entry name" value="THIOESTERASE DOMAIN-CONTAINING PROTEIN"/>
    <property type="match status" value="1"/>
</dbReference>
<dbReference type="Pfam" id="PF13622">
    <property type="entry name" value="4HBT_3"/>
    <property type="match status" value="1"/>
</dbReference>
<dbReference type="RefSeq" id="WP_020509992.1">
    <property type="nucleotide sequence ID" value="NZ_JBIAZU010000004.1"/>
</dbReference>
<evidence type="ECO:0000259" key="1">
    <source>
        <dbReference type="Pfam" id="PF13622"/>
    </source>
</evidence>
<dbReference type="InterPro" id="IPR049450">
    <property type="entry name" value="ACOT8-like_C"/>
</dbReference>
<sequence length="263" mass="27847">MKTFAEATAVIERDGSFVAELDPQWAVGDKLHGGYLMAVLGRAVSVAAGHEHPVAITTSFLRPPTPGEATVDVVTLREGRTTSQYRATLAQDGQVCAEALVTQGGLDDAEPWWSAAPPPELPPEEECVRLPSVAPGAPFVVPLLDVVEHRLDPSVLGFAVGQPSKAGRTGAWLRLADGADWDPLSLLVALDLAPPISLTLGVTGWAPTITFTAYLRRLPAPGPLRVTMRAAEITSGRMDETALAWDTKGNLVAQATQLAAIRH</sequence>
<proteinExistence type="predicted"/>
<dbReference type="Proteomes" id="UP001602245">
    <property type="component" value="Unassembled WGS sequence"/>
</dbReference>
<evidence type="ECO:0000259" key="2">
    <source>
        <dbReference type="Pfam" id="PF20789"/>
    </source>
</evidence>
<feature type="domain" description="Acyl-CoA thioesterase-like N-terminal HotDog" evidence="1">
    <location>
        <begin position="22"/>
        <end position="103"/>
    </location>
</feature>
<feature type="domain" description="Acyl-CoA thioesterase-like C-terminal" evidence="2">
    <location>
        <begin position="126"/>
        <end position="260"/>
    </location>
</feature>
<evidence type="ECO:0000313" key="4">
    <source>
        <dbReference type="Proteomes" id="UP001602245"/>
    </source>
</evidence>
<gene>
    <name evidence="3" type="ORF">ACFY35_21950</name>
</gene>
<accession>A0ABW6WJ19</accession>
<organism evidence="3 4">
    <name type="scientific">Paractinoplanes globisporus</name>
    <dbReference type="NCBI Taxonomy" id="113565"/>
    <lineage>
        <taxon>Bacteria</taxon>
        <taxon>Bacillati</taxon>
        <taxon>Actinomycetota</taxon>
        <taxon>Actinomycetes</taxon>
        <taxon>Micromonosporales</taxon>
        <taxon>Micromonosporaceae</taxon>
        <taxon>Paractinoplanes</taxon>
    </lineage>
</organism>
<name>A0ABW6WJ19_9ACTN</name>
<dbReference type="Gene3D" id="2.40.160.210">
    <property type="entry name" value="Acyl-CoA thioesterase, double hotdog domain"/>
    <property type="match status" value="1"/>
</dbReference>
<dbReference type="InterPro" id="IPR042171">
    <property type="entry name" value="Acyl-CoA_hotdog"/>
</dbReference>
<comment type="caution">
    <text evidence="3">The sequence shown here is derived from an EMBL/GenBank/DDBJ whole genome shotgun (WGS) entry which is preliminary data.</text>
</comment>